<sequence>MVAADALPDLLPLHKTAVTCSLERSDQITIDRKSTFDELHLGNSSQTDQSRVRDDVLHVRPRYPRRADGCWLQQETGRK</sequence>
<dbReference type="Proteomes" id="UP000801864">
    <property type="component" value="Unassembled WGS sequence"/>
</dbReference>
<reference evidence="1 2" key="1">
    <citation type="submission" date="2018-06" db="EMBL/GenBank/DDBJ databases">
        <title>Genome analysis of cellulolytic fungus Trichoderma lentiforme CFAM-422.</title>
        <authorList>
            <person name="Steindorff A.S."/>
            <person name="Formighieri E.F."/>
            <person name="Midorikawa G.E.O."/>
            <person name="Tamietti M.S."/>
            <person name="Ramos E.Z."/>
            <person name="Silva A.S."/>
            <person name="Bon E.P.S."/>
            <person name="Mendes T.D."/>
            <person name="Damaso M.C.T."/>
            <person name="Favaro L.C.L."/>
        </authorList>
    </citation>
    <scope>NUCLEOTIDE SEQUENCE [LARGE SCALE GENOMIC DNA]</scope>
    <source>
        <strain evidence="1 2">CFAM-422</strain>
    </source>
</reference>
<evidence type="ECO:0000313" key="2">
    <source>
        <dbReference type="Proteomes" id="UP000801864"/>
    </source>
</evidence>
<proteinExistence type="predicted"/>
<dbReference type="AlphaFoldDB" id="A0A9P5C8Y8"/>
<organism evidence="1 2">
    <name type="scientific">Trichoderma lentiforme</name>
    <dbReference type="NCBI Taxonomy" id="1567552"/>
    <lineage>
        <taxon>Eukaryota</taxon>
        <taxon>Fungi</taxon>
        <taxon>Dikarya</taxon>
        <taxon>Ascomycota</taxon>
        <taxon>Pezizomycotina</taxon>
        <taxon>Sordariomycetes</taxon>
        <taxon>Hypocreomycetidae</taxon>
        <taxon>Hypocreales</taxon>
        <taxon>Hypocreaceae</taxon>
        <taxon>Trichoderma</taxon>
    </lineage>
</organism>
<dbReference type="EMBL" id="QLNT01000027">
    <property type="protein sequence ID" value="KAF3057767.1"/>
    <property type="molecule type" value="Genomic_DNA"/>
</dbReference>
<protein>
    <submittedName>
        <fullName evidence="1">Uncharacterized protein</fullName>
    </submittedName>
</protein>
<name>A0A9P5C8Y8_9HYPO</name>
<accession>A0A9P5C8Y8</accession>
<gene>
    <name evidence="1" type="ORF">CFAM422_012028</name>
</gene>
<keyword evidence="2" id="KW-1185">Reference proteome</keyword>
<evidence type="ECO:0000313" key="1">
    <source>
        <dbReference type="EMBL" id="KAF3057767.1"/>
    </source>
</evidence>
<comment type="caution">
    <text evidence="1">The sequence shown here is derived from an EMBL/GenBank/DDBJ whole genome shotgun (WGS) entry which is preliminary data.</text>
</comment>